<dbReference type="EMBL" id="MCGO01000042">
    <property type="protein sequence ID" value="ORY38875.1"/>
    <property type="molecule type" value="Genomic_DNA"/>
</dbReference>
<comment type="caution">
    <text evidence="2">The sequence shown here is derived from an EMBL/GenBank/DDBJ whole genome shotgun (WGS) entry which is preliminary data.</text>
</comment>
<dbReference type="PROSITE" id="PS51257">
    <property type="entry name" value="PROKAR_LIPOPROTEIN"/>
    <property type="match status" value="1"/>
</dbReference>
<feature type="chain" id="PRO_5012688811" description="Mannosyltransferase" evidence="1">
    <location>
        <begin position="18"/>
        <end position="165"/>
    </location>
</feature>
<accession>A0A1Y2BXS1</accession>
<dbReference type="Proteomes" id="UP000193642">
    <property type="component" value="Unassembled WGS sequence"/>
</dbReference>
<name>A0A1Y2BXS1_9FUNG</name>
<keyword evidence="3" id="KW-1185">Reference proteome</keyword>
<evidence type="ECO:0000256" key="1">
    <source>
        <dbReference type="SAM" id="SignalP"/>
    </source>
</evidence>
<dbReference type="AlphaFoldDB" id="A0A1Y2BXS1"/>
<protein>
    <recommendedName>
        <fullName evidence="4">Mannosyltransferase</fullName>
    </recommendedName>
</protein>
<evidence type="ECO:0000313" key="3">
    <source>
        <dbReference type="Proteomes" id="UP000193642"/>
    </source>
</evidence>
<evidence type="ECO:0000313" key="2">
    <source>
        <dbReference type="EMBL" id="ORY38875.1"/>
    </source>
</evidence>
<organism evidence="2 3">
    <name type="scientific">Rhizoclosmatium globosum</name>
    <dbReference type="NCBI Taxonomy" id="329046"/>
    <lineage>
        <taxon>Eukaryota</taxon>
        <taxon>Fungi</taxon>
        <taxon>Fungi incertae sedis</taxon>
        <taxon>Chytridiomycota</taxon>
        <taxon>Chytridiomycota incertae sedis</taxon>
        <taxon>Chytridiomycetes</taxon>
        <taxon>Chytridiales</taxon>
        <taxon>Chytriomycetaceae</taxon>
        <taxon>Rhizoclosmatium</taxon>
    </lineage>
</organism>
<proteinExistence type="predicted"/>
<gene>
    <name evidence="2" type="ORF">BCR33DRAFT_422820</name>
</gene>
<reference evidence="2 3" key="1">
    <citation type="submission" date="2016-07" db="EMBL/GenBank/DDBJ databases">
        <title>Pervasive Adenine N6-methylation of Active Genes in Fungi.</title>
        <authorList>
            <consortium name="DOE Joint Genome Institute"/>
            <person name="Mondo S.J."/>
            <person name="Dannebaum R.O."/>
            <person name="Kuo R.C."/>
            <person name="Labutti K."/>
            <person name="Haridas S."/>
            <person name="Kuo A."/>
            <person name="Salamov A."/>
            <person name="Ahrendt S.R."/>
            <person name="Lipzen A."/>
            <person name="Sullivan W."/>
            <person name="Andreopoulos W.B."/>
            <person name="Clum A."/>
            <person name="Lindquist E."/>
            <person name="Daum C."/>
            <person name="Ramamoorthy G.K."/>
            <person name="Gryganskyi A."/>
            <person name="Culley D."/>
            <person name="Magnuson J.K."/>
            <person name="James T.Y."/>
            <person name="O'Malley M.A."/>
            <person name="Stajich J.E."/>
            <person name="Spatafora J.W."/>
            <person name="Visel A."/>
            <person name="Grigoriev I.V."/>
        </authorList>
    </citation>
    <scope>NUCLEOTIDE SEQUENCE [LARGE SCALE GENOMIC DNA]</scope>
    <source>
        <strain evidence="2 3">JEL800</strain>
    </source>
</reference>
<evidence type="ECO:0008006" key="4">
    <source>
        <dbReference type="Google" id="ProtNLM"/>
    </source>
</evidence>
<keyword evidence="1" id="KW-0732">Signal</keyword>
<feature type="signal peptide" evidence="1">
    <location>
        <begin position="1"/>
        <end position="17"/>
    </location>
</feature>
<sequence>MNWRLGCLLSVVWITLSRNSLLLLQQSLSSCGLFRRTTALLLLSSKLGPVVDLDPKWGVNNELVLWSEDKLFSSWGIPLYCILVLGGRDWSSLVSLQVVVGLSLWSWGRWLADWSGGLEGRLLVQLLWSSTVRGMAWRLVSSPAGWFLEQRSLEESFVSRTLSLH</sequence>